<feature type="region of interest" description="Disordered" evidence="1">
    <location>
        <begin position="50"/>
        <end position="70"/>
    </location>
</feature>
<sequence length="70" mass="7669">MGPPCDLIVAKAGARFHPQASKVLNVVLIFAPTSCTTRRSSKNGFWQRGLANPKLRNHGTESPTVCSKRY</sequence>
<keyword evidence="3" id="KW-1185">Reference proteome</keyword>
<dbReference type="Proteomes" id="UP000271889">
    <property type="component" value="Unassembled WGS sequence"/>
</dbReference>
<evidence type="ECO:0000256" key="1">
    <source>
        <dbReference type="SAM" id="MobiDB-lite"/>
    </source>
</evidence>
<protein>
    <submittedName>
        <fullName evidence="2">Uncharacterized protein</fullName>
    </submittedName>
</protein>
<dbReference type="EMBL" id="UYRV01011729">
    <property type="protein sequence ID" value="VDK58370.1"/>
    <property type="molecule type" value="Genomic_DNA"/>
</dbReference>
<accession>A0A3P6RU43</accession>
<feature type="compositionally biased region" description="Polar residues" evidence="1">
    <location>
        <begin position="60"/>
        <end position="70"/>
    </location>
</feature>
<organism evidence="2 3">
    <name type="scientific">Cylicostephanus goldi</name>
    <name type="common">Nematode worm</name>
    <dbReference type="NCBI Taxonomy" id="71465"/>
    <lineage>
        <taxon>Eukaryota</taxon>
        <taxon>Metazoa</taxon>
        <taxon>Ecdysozoa</taxon>
        <taxon>Nematoda</taxon>
        <taxon>Chromadorea</taxon>
        <taxon>Rhabditida</taxon>
        <taxon>Rhabditina</taxon>
        <taxon>Rhabditomorpha</taxon>
        <taxon>Strongyloidea</taxon>
        <taxon>Strongylidae</taxon>
        <taxon>Cylicostephanus</taxon>
    </lineage>
</organism>
<evidence type="ECO:0000313" key="2">
    <source>
        <dbReference type="EMBL" id="VDK58370.1"/>
    </source>
</evidence>
<name>A0A3P6RU43_CYLGO</name>
<gene>
    <name evidence="2" type="ORF">CGOC_LOCUS4298</name>
</gene>
<dbReference type="AlphaFoldDB" id="A0A3P6RU43"/>
<reference evidence="2 3" key="1">
    <citation type="submission" date="2018-11" db="EMBL/GenBank/DDBJ databases">
        <authorList>
            <consortium name="Pathogen Informatics"/>
        </authorList>
    </citation>
    <scope>NUCLEOTIDE SEQUENCE [LARGE SCALE GENOMIC DNA]</scope>
</reference>
<proteinExistence type="predicted"/>
<evidence type="ECO:0000313" key="3">
    <source>
        <dbReference type="Proteomes" id="UP000271889"/>
    </source>
</evidence>